<feature type="transmembrane region" description="Helical" evidence="6">
    <location>
        <begin position="228"/>
        <end position="249"/>
    </location>
</feature>
<dbReference type="Pfam" id="PF00892">
    <property type="entry name" value="EamA"/>
    <property type="match status" value="1"/>
</dbReference>
<dbReference type="EMBL" id="QWGP01000041">
    <property type="protein sequence ID" value="RHZ90986.1"/>
    <property type="molecule type" value="Genomic_DNA"/>
</dbReference>
<keyword evidence="5 6" id="KW-0472">Membrane</keyword>
<feature type="transmembrane region" description="Helical" evidence="6">
    <location>
        <begin position="130"/>
        <end position="146"/>
    </location>
</feature>
<feature type="transmembrane region" description="Helical" evidence="6">
    <location>
        <begin position="12"/>
        <end position="30"/>
    </location>
</feature>
<feature type="transmembrane region" description="Helical" evidence="6">
    <location>
        <begin position="75"/>
        <end position="94"/>
    </location>
</feature>
<evidence type="ECO:0000256" key="6">
    <source>
        <dbReference type="SAM" id="Phobius"/>
    </source>
</evidence>
<evidence type="ECO:0000256" key="4">
    <source>
        <dbReference type="ARBA" id="ARBA00022989"/>
    </source>
</evidence>
<feature type="transmembrane region" description="Helical" evidence="6">
    <location>
        <begin position="256"/>
        <end position="276"/>
    </location>
</feature>
<reference evidence="8 9" key="1">
    <citation type="submission" date="2018-08" db="EMBL/GenBank/DDBJ databases">
        <title>Draft genome sequence of Rhodobacter sphaeroides FY.</title>
        <authorList>
            <person name="Rayyan A."/>
            <person name="Meyer T.E."/>
            <person name="Kyndt J.A."/>
        </authorList>
    </citation>
    <scope>NUCLEOTIDE SEQUENCE [LARGE SCALE GENOMIC DNA]</scope>
    <source>
        <strain evidence="8 9">FY</strain>
    </source>
</reference>
<dbReference type="AlphaFoldDB" id="A0AAX1UFC1"/>
<keyword evidence="3 6" id="KW-0812">Transmembrane</keyword>
<name>A0AAX1UFC1_CERSP</name>
<feature type="transmembrane region" description="Helical" evidence="6">
    <location>
        <begin position="184"/>
        <end position="208"/>
    </location>
</feature>
<feature type="transmembrane region" description="Helical" evidence="6">
    <location>
        <begin position="152"/>
        <end position="172"/>
    </location>
</feature>
<dbReference type="PANTHER" id="PTHR22911">
    <property type="entry name" value="ACYL-MALONYL CONDENSING ENZYME-RELATED"/>
    <property type="match status" value="1"/>
</dbReference>
<evidence type="ECO:0000256" key="1">
    <source>
        <dbReference type="ARBA" id="ARBA00004141"/>
    </source>
</evidence>
<organism evidence="8 9">
    <name type="scientific">Cereibacter sphaeroides</name>
    <name type="common">Rhodobacter sphaeroides</name>
    <dbReference type="NCBI Taxonomy" id="1063"/>
    <lineage>
        <taxon>Bacteria</taxon>
        <taxon>Pseudomonadati</taxon>
        <taxon>Pseudomonadota</taxon>
        <taxon>Alphaproteobacteria</taxon>
        <taxon>Rhodobacterales</taxon>
        <taxon>Paracoccaceae</taxon>
        <taxon>Cereibacter</taxon>
    </lineage>
</organism>
<feature type="domain" description="EamA" evidence="7">
    <location>
        <begin position="17"/>
        <end position="145"/>
    </location>
</feature>
<evidence type="ECO:0000256" key="3">
    <source>
        <dbReference type="ARBA" id="ARBA00022692"/>
    </source>
</evidence>
<protein>
    <submittedName>
        <fullName evidence="8">DMT family transporter</fullName>
    </submittedName>
</protein>
<evidence type="ECO:0000256" key="2">
    <source>
        <dbReference type="ARBA" id="ARBA00009853"/>
    </source>
</evidence>
<comment type="similarity">
    <text evidence="2">Belongs to the drug/metabolite transporter (DMT) superfamily. 10 TMS drug/metabolite exporter (DME) (TC 2.A.7.3) family.</text>
</comment>
<feature type="transmembrane region" description="Helical" evidence="6">
    <location>
        <begin position="42"/>
        <end position="68"/>
    </location>
</feature>
<evidence type="ECO:0000259" key="7">
    <source>
        <dbReference type="Pfam" id="PF00892"/>
    </source>
</evidence>
<sequence>MSASARSSSEDRIPLAVTSIILTVLALSLGDALVKMTSGSFVIWQIFVVRSLILLPILMGVALSLGCLRVPQAGIWIAVRSLMLIAMWICYYLALPNLSLSAAAAAYYTLPIFITLFSAVFVGDSITVKGWAAVVLGFVGVLFILRPSAGDFNLYALLPLLAAMLYAGAMILTRTRCQSEHPIVLSLALNLGFIVAGGIAACLIWQLPADMRQGFLLSEWTAMGWSEWVSMGLLAASILIGSIGAAIAYQNGPPAMIGAFDFAYVGFAVLWGIVFFNETPDMIASIGMIMIVGGGILSLRQ</sequence>
<keyword evidence="4 6" id="KW-1133">Transmembrane helix</keyword>
<dbReference type="InterPro" id="IPR037185">
    <property type="entry name" value="EmrE-like"/>
</dbReference>
<comment type="subcellular location">
    <subcellularLocation>
        <location evidence="1">Membrane</location>
        <topology evidence="1">Multi-pass membrane protein</topology>
    </subcellularLocation>
</comment>
<evidence type="ECO:0000256" key="5">
    <source>
        <dbReference type="ARBA" id="ARBA00023136"/>
    </source>
</evidence>
<dbReference type="PANTHER" id="PTHR22911:SF6">
    <property type="entry name" value="SOLUTE CARRIER FAMILY 35 MEMBER G1"/>
    <property type="match status" value="1"/>
</dbReference>
<dbReference type="RefSeq" id="WP_119001398.1">
    <property type="nucleotide sequence ID" value="NZ_QWGP01000041.1"/>
</dbReference>
<accession>A0AAX1UFC1</accession>
<evidence type="ECO:0000313" key="8">
    <source>
        <dbReference type="EMBL" id="RHZ90986.1"/>
    </source>
</evidence>
<dbReference type="SUPFAM" id="SSF103481">
    <property type="entry name" value="Multidrug resistance efflux transporter EmrE"/>
    <property type="match status" value="2"/>
</dbReference>
<gene>
    <name evidence="8" type="ORF">D1114_21395</name>
</gene>
<feature type="transmembrane region" description="Helical" evidence="6">
    <location>
        <begin position="282"/>
        <end position="299"/>
    </location>
</feature>
<dbReference type="GO" id="GO:0016020">
    <property type="term" value="C:membrane"/>
    <property type="evidence" value="ECO:0007669"/>
    <property type="project" value="UniProtKB-SubCell"/>
</dbReference>
<dbReference type="InterPro" id="IPR000620">
    <property type="entry name" value="EamA_dom"/>
</dbReference>
<comment type="caution">
    <text evidence="8">The sequence shown here is derived from an EMBL/GenBank/DDBJ whole genome shotgun (WGS) entry which is preliminary data.</text>
</comment>
<feature type="transmembrane region" description="Helical" evidence="6">
    <location>
        <begin position="100"/>
        <end position="123"/>
    </location>
</feature>
<proteinExistence type="inferred from homology"/>
<evidence type="ECO:0000313" key="9">
    <source>
        <dbReference type="Proteomes" id="UP000266305"/>
    </source>
</evidence>
<dbReference type="Proteomes" id="UP000266305">
    <property type="component" value="Unassembled WGS sequence"/>
</dbReference>